<dbReference type="Pfam" id="PF16062">
    <property type="entry name" value="MavL-like"/>
    <property type="match status" value="2"/>
</dbReference>
<sequence length="422" mass="47036">MASASSASRSAGFNLLSFSNMAIEPPITTNSVKFFPTEIISADALNTRIVIHPRFPNLVQNFLRHKLQHGSQHEKSLYQNLPWQDQVGRLIAKRPLVFMGSSDYTVLRNGRTIRDPAEQWDRNGTSDQDKNQDLTLDNYLSYDEIMLSSLLGVSGPSHFINNGARNNCGRPGKSGTFEGRGIIIGLVGARFERDDRMDSIFMLPPVKNSHMHPELQQHFLDFFATDRTPQSDMKDGFDWNVYKSRISITADILLLEASARTHADAQHRNAYVYVVGLGLGVWQYHEAQAQTYIQAFADSISRLPADHKISTIEFAYIDRSNNIGTSIRNQVEKAAQAKDVEVRFTTRNPAEKLQGDDANRLLVLSYAWDGNAFPGNEYWQGSLMGSGDPAAACMSTIGELHNPMVNEGFLERVCVAGKTSSS</sequence>
<keyword evidence="2" id="KW-1185">Reference proteome</keyword>
<evidence type="ECO:0000313" key="1">
    <source>
        <dbReference type="EMBL" id="USW58236.1"/>
    </source>
</evidence>
<evidence type="ECO:0000313" key="2">
    <source>
        <dbReference type="Proteomes" id="UP001056384"/>
    </source>
</evidence>
<dbReference type="InterPro" id="IPR032063">
    <property type="entry name" value="MavL-like"/>
</dbReference>
<organism evidence="1 2">
    <name type="scientific">Septoria linicola</name>
    <dbReference type="NCBI Taxonomy" id="215465"/>
    <lineage>
        <taxon>Eukaryota</taxon>
        <taxon>Fungi</taxon>
        <taxon>Dikarya</taxon>
        <taxon>Ascomycota</taxon>
        <taxon>Pezizomycotina</taxon>
        <taxon>Dothideomycetes</taxon>
        <taxon>Dothideomycetidae</taxon>
        <taxon>Mycosphaerellales</taxon>
        <taxon>Mycosphaerellaceae</taxon>
        <taxon>Septoria</taxon>
    </lineage>
</organism>
<dbReference type="AlphaFoldDB" id="A0A9Q9B6X5"/>
<reference evidence="1" key="1">
    <citation type="submission" date="2022-06" db="EMBL/GenBank/DDBJ databases">
        <title>Complete genome sequences of two strains of the flax pathogen Septoria linicola.</title>
        <authorList>
            <person name="Lapalu N."/>
            <person name="Simon A."/>
            <person name="Demenou B."/>
            <person name="Paumier D."/>
            <person name="Guillot M.-P."/>
            <person name="Gout L."/>
            <person name="Valade R."/>
        </authorList>
    </citation>
    <scope>NUCLEOTIDE SEQUENCE</scope>
    <source>
        <strain evidence="1">SE15195</strain>
    </source>
</reference>
<protein>
    <submittedName>
        <fullName evidence="1">Uncharacterized protein</fullName>
    </submittedName>
</protein>
<dbReference type="Proteomes" id="UP001056384">
    <property type="component" value="Chromosome 11"/>
</dbReference>
<gene>
    <name evidence="1" type="ORF">Slin15195_G115550</name>
</gene>
<accession>A0A9Q9B6X5</accession>
<name>A0A9Q9B6X5_9PEZI</name>
<proteinExistence type="predicted"/>
<dbReference type="EMBL" id="CP099428">
    <property type="protein sequence ID" value="USW58236.1"/>
    <property type="molecule type" value="Genomic_DNA"/>
</dbReference>